<protein>
    <submittedName>
        <fullName evidence="2">Uncharacterized protein</fullName>
    </submittedName>
</protein>
<name>A0A0E0QVJ4_ORYRU</name>
<organism evidence="2 3">
    <name type="scientific">Oryza rufipogon</name>
    <name type="common">Brownbeard rice</name>
    <name type="synonym">Asian wild rice</name>
    <dbReference type="NCBI Taxonomy" id="4529"/>
    <lineage>
        <taxon>Eukaryota</taxon>
        <taxon>Viridiplantae</taxon>
        <taxon>Streptophyta</taxon>
        <taxon>Embryophyta</taxon>
        <taxon>Tracheophyta</taxon>
        <taxon>Spermatophyta</taxon>
        <taxon>Magnoliopsida</taxon>
        <taxon>Liliopsida</taxon>
        <taxon>Poales</taxon>
        <taxon>Poaceae</taxon>
        <taxon>BOP clade</taxon>
        <taxon>Oryzoideae</taxon>
        <taxon>Oryzeae</taxon>
        <taxon>Oryzinae</taxon>
        <taxon>Oryza</taxon>
    </lineage>
</organism>
<evidence type="ECO:0000313" key="3">
    <source>
        <dbReference type="Proteomes" id="UP000008022"/>
    </source>
</evidence>
<dbReference type="Gramene" id="ORUFI10G00240.1">
    <property type="protein sequence ID" value="ORUFI10G00240.1"/>
    <property type="gene ID" value="ORUFI10G00240"/>
</dbReference>
<reference evidence="2" key="2">
    <citation type="submission" date="2015-06" db="UniProtKB">
        <authorList>
            <consortium name="EnsemblPlants"/>
        </authorList>
    </citation>
    <scope>IDENTIFICATION</scope>
</reference>
<feature type="compositionally biased region" description="Basic residues" evidence="1">
    <location>
        <begin position="180"/>
        <end position="199"/>
    </location>
</feature>
<evidence type="ECO:0000313" key="2">
    <source>
        <dbReference type="EnsemblPlants" id="ORUFI10G00240.1"/>
    </source>
</evidence>
<proteinExistence type="predicted"/>
<feature type="compositionally biased region" description="Low complexity" evidence="1">
    <location>
        <begin position="200"/>
        <end position="211"/>
    </location>
</feature>
<dbReference type="HOGENOM" id="CLU_1104242_0_0_1"/>
<evidence type="ECO:0000256" key="1">
    <source>
        <dbReference type="SAM" id="MobiDB-lite"/>
    </source>
</evidence>
<feature type="compositionally biased region" description="Low complexity" evidence="1">
    <location>
        <begin position="169"/>
        <end position="179"/>
    </location>
</feature>
<dbReference type="EnsemblPlants" id="ORUFI10G00240.1">
    <property type="protein sequence ID" value="ORUFI10G00240.1"/>
    <property type="gene ID" value="ORUFI10G00240"/>
</dbReference>
<dbReference type="AlphaFoldDB" id="A0A0E0QVJ4"/>
<reference evidence="3" key="1">
    <citation type="submission" date="2013-06" db="EMBL/GenBank/DDBJ databases">
        <authorList>
            <person name="Zhao Q."/>
        </authorList>
    </citation>
    <scope>NUCLEOTIDE SEQUENCE</scope>
    <source>
        <strain evidence="3">cv. W1943</strain>
    </source>
</reference>
<feature type="region of interest" description="Disordered" evidence="1">
    <location>
        <begin position="1"/>
        <end position="67"/>
    </location>
</feature>
<accession>A0A0E0QVJ4</accession>
<dbReference type="Proteomes" id="UP000008022">
    <property type="component" value="Unassembled WGS sequence"/>
</dbReference>
<feature type="compositionally biased region" description="Pro residues" evidence="1">
    <location>
        <begin position="212"/>
        <end position="222"/>
    </location>
</feature>
<keyword evidence="3" id="KW-1185">Reference proteome</keyword>
<feature type="compositionally biased region" description="Basic and acidic residues" evidence="1">
    <location>
        <begin position="42"/>
        <end position="64"/>
    </location>
</feature>
<feature type="compositionally biased region" description="Basic and acidic residues" evidence="1">
    <location>
        <begin position="1"/>
        <end position="34"/>
    </location>
</feature>
<sequence>MRRRLGEAPTRMERWERRGGPTAGDRRPAVEKSSGEAGAGWGEERWRPGESARRAAADKGERRRSMSLPLCCLPPPGVHLHRHRHRRCRLLLSHRAPPCPPPMGPPLWMRSGGAYDSGLVGGGRSGQGKGRRLLASRITPRLLAIPFADLATASLPRAAQRRASMDSGAATRATASSSRPPRHRRRRLPAARPRRRWRLRASIAPPRQSQLPLPPPCSPAPASPLCHRLRTSSPASPRLPTAVACPKPQRED</sequence>
<feature type="region of interest" description="Disordered" evidence="1">
    <location>
        <begin position="159"/>
        <end position="252"/>
    </location>
</feature>